<keyword evidence="9 15" id="KW-1133">Transmembrane helix</keyword>
<feature type="signal peptide" evidence="16">
    <location>
        <begin position="1"/>
        <end position="18"/>
    </location>
</feature>
<evidence type="ECO:0000256" key="1">
    <source>
        <dbReference type="ARBA" id="ARBA00004479"/>
    </source>
</evidence>
<keyword evidence="2" id="KW-0723">Serine/threonine-protein kinase</keyword>
<dbReference type="Pfam" id="PF13947">
    <property type="entry name" value="GUB_WAK_bind"/>
    <property type="match status" value="1"/>
</dbReference>
<evidence type="ECO:0000256" key="14">
    <source>
        <dbReference type="ARBA" id="ARBA00047951"/>
    </source>
</evidence>
<evidence type="ECO:0000256" key="8">
    <source>
        <dbReference type="ARBA" id="ARBA00022840"/>
    </source>
</evidence>
<organism evidence="18 19">
    <name type="scientific">Dorcoceras hygrometricum</name>
    <dbReference type="NCBI Taxonomy" id="472368"/>
    <lineage>
        <taxon>Eukaryota</taxon>
        <taxon>Viridiplantae</taxon>
        <taxon>Streptophyta</taxon>
        <taxon>Embryophyta</taxon>
        <taxon>Tracheophyta</taxon>
        <taxon>Spermatophyta</taxon>
        <taxon>Magnoliopsida</taxon>
        <taxon>eudicotyledons</taxon>
        <taxon>Gunneridae</taxon>
        <taxon>Pentapetalae</taxon>
        <taxon>asterids</taxon>
        <taxon>lamiids</taxon>
        <taxon>Lamiales</taxon>
        <taxon>Gesneriaceae</taxon>
        <taxon>Didymocarpoideae</taxon>
        <taxon>Trichosporeae</taxon>
        <taxon>Loxocarpinae</taxon>
        <taxon>Dorcoceras</taxon>
    </lineage>
</organism>
<accession>A0A2Z7AEN2</accession>
<feature type="transmembrane region" description="Helical" evidence="15">
    <location>
        <begin position="307"/>
        <end position="332"/>
    </location>
</feature>
<evidence type="ECO:0000256" key="11">
    <source>
        <dbReference type="ARBA" id="ARBA00023157"/>
    </source>
</evidence>
<evidence type="ECO:0000256" key="9">
    <source>
        <dbReference type="ARBA" id="ARBA00022989"/>
    </source>
</evidence>
<reference evidence="18 19" key="1">
    <citation type="journal article" date="2015" name="Proc. Natl. Acad. Sci. U.S.A.">
        <title>The resurrection genome of Boea hygrometrica: A blueprint for survival of dehydration.</title>
        <authorList>
            <person name="Xiao L."/>
            <person name="Yang G."/>
            <person name="Zhang L."/>
            <person name="Yang X."/>
            <person name="Zhao S."/>
            <person name="Ji Z."/>
            <person name="Zhou Q."/>
            <person name="Hu M."/>
            <person name="Wang Y."/>
            <person name="Chen M."/>
            <person name="Xu Y."/>
            <person name="Jin H."/>
            <person name="Xiao X."/>
            <person name="Hu G."/>
            <person name="Bao F."/>
            <person name="Hu Y."/>
            <person name="Wan P."/>
            <person name="Li L."/>
            <person name="Deng X."/>
            <person name="Kuang T."/>
            <person name="Xiang C."/>
            <person name="Zhu J.K."/>
            <person name="Oliver M.J."/>
            <person name="He Y."/>
        </authorList>
    </citation>
    <scope>NUCLEOTIDE SEQUENCE [LARGE SCALE GENOMIC DNA]</scope>
    <source>
        <strain evidence="19">cv. XS01</strain>
    </source>
</reference>
<keyword evidence="19" id="KW-1185">Reference proteome</keyword>
<comment type="subcellular location">
    <subcellularLocation>
        <location evidence="1">Membrane</location>
        <topology evidence="1">Single-pass type I membrane protein</topology>
    </subcellularLocation>
</comment>
<dbReference type="GO" id="GO:0005509">
    <property type="term" value="F:calcium ion binding"/>
    <property type="evidence" value="ECO:0007669"/>
    <property type="project" value="InterPro"/>
</dbReference>
<feature type="domain" description="Protein kinase" evidence="17">
    <location>
        <begin position="382"/>
        <end position="655"/>
    </location>
</feature>
<dbReference type="InterPro" id="IPR018097">
    <property type="entry name" value="EGF_Ca-bd_CS"/>
</dbReference>
<comment type="catalytic activity">
    <reaction evidence="14">
        <text>L-threonyl-[protein] + ATP = O-phospho-L-threonyl-[protein] + ADP + H(+)</text>
        <dbReference type="Rhea" id="RHEA:46608"/>
        <dbReference type="Rhea" id="RHEA-COMP:11060"/>
        <dbReference type="Rhea" id="RHEA-COMP:11605"/>
        <dbReference type="ChEBI" id="CHEBI:15378"/>
        <dbReference type="ChEBI" id="CHEBI:30013"/>
        <dbReference type="ChEBI" id="CHEBI:30616"/>
        <dbReference type="ChEBI" id="CHEBI:61977"/>
        <dbReference type="ChEBI" id="CHEBI:456216"/>
    </reaction>
</comment>
<evidence type="ECO:0000259" key="17">
    <source>
        <dbReference type="PROSITE" id="PS50011"/>
    </source>
</evidence>
<evidence type="ECO:0000256" key="3">
    <source>
        <dbReference type="ARBA" id="ARBA00022679"/>
    </source>
</evidence>
<dbReference type="CDD" id="cd00054">
    <property type="entry name" value="EGF_CA"/>
    <property type="match status" value="1"/>
</dbReference>
<evidence type="ECO:0000256" key="10">
    <source>
        <dbReference type="ARBA" id="ARBA00023136"/>
    </source>
</evidence>
<dbReference type="FunFam" id="3.30.200.20:FF:000043">
    <property type="entry name" value="Wall-associated receptor kinase 2"/>
    <property type="match status" value="1"/>
</dbReference>
<dbReference type="GO" id="GO:0004674">
    <property type="term" value="F:protein serine/threonine kinase activity"/>
    <property type="evidence" value="ECO:0007669"/>
    <property type="project" value="UniProtKB-KW"/>
</dbReference>
<dbReference type="PANTHER" id="PTHR27005">
    <property type="entry name" value="WALL-ASSOCIATED RECEPTOR KINASE-LIKE 21"/>
    <property type="match status" value="1"/>
</dbReference>
<dbReference type="InterPro" id="IPR000719">
    <property type="entry name" value="Prot_kinase_dom"/>
</dbReference>
<dbReference type="InterPro" id="IPR008271">
    <property type="entry name" value="Ser/Thr_kinase_AS"/>
</dbReference>
<dbReference type="PROSITE" id="PS50011">
    <property type="entry name" value="PROTEIN_KINASE_DOM"/>
    <property type="match status" value="1"/>
</dbReference>
<dbReference type="Gene3D" id="3.30.200.20">
    <property type="entry name" value="Phosphorylase Kinase, domain 1"/>
    <property type="match status" value="1"/>
</dbReference>
<dbReference type="PROSITE" id="PS00108">
    <property type="entry name" value="PROTEIN_KINASE_ST"/>
    <property type="match status" value="1"/>
</dbReference>
<keyword evidence="5 16" id="KW-0732">Signal</keyword>
<dbReference type="GO" id="GO:0007166">
    <property type="term" value="P:cell surface receptor signaling pathway"/>
    <property type="evidence" value="ECO:0007669"/>
    <property type="project" value="InterPro"/>
</dbReference>
<dbReference type="OrthoDB" id="892609at2759"/>
<dbReference type="InterPro" id="IPR011009">
    <property type="entry name" value="Kinase-like_dom_sf"/>
</dbReference>
<proteinExistence type="predicted"/>
<sequence>MGSSIAIWICLSRTVALAVSLTKPNCPNTCGSVRIPYPFGIGAECSANSWFTVACQDSSFPPKPSLSSINVEIQSVSLDSGTVRVIEPVSPINCSDAEKILSMGRSLIGSAFTISAFQNSLALLGCNNSIWLHDADNETIRGCVAVCGPNSNDTSCNGLNCCQIPLPEGFQQLKYSYYRTVGSSIKDNSCGYVFLTEHNWFQEDYKTYGGLHSDMSSPFDERFRSANMVLEWEVENATLSNYSSCTYINATRSTPLCSCNPGFEGNPYLPGGCQDINECQNATLNICPGTCINTLGSYICQPPASKLATIAIVSAIGPLLLLIAAMGCYRVIRKRLKANRKKRFFTRNGGMLLERQLHSTDNGVEKTKLFTAKELAKATDQYNENRVLGRGGQGTVYKGMLKDGRVVAVKKFQKVGKDDIELFINEVVILSQINHRHIVKILGCCLETEVPLLVYEFIPNGTLFEHIHHPNEEFSLTWEMRIRIATDVASAISYLHSAASAPIYHRDIKSTNILLDNKCLAKVADFGTSRTISIDQTHLTTRVLGTFGYFDPEYFQSSKYTDKSDVYSFGVVIVELLTGERTISLIGDEEGTGLIAYFLQSMENNQLFDIIDSRVLEEGQKEEIMDIARLARRCLHLKGKKRPTMREVAAELERIQTRTLGPGFELSYDETEHHSVDLYDDFHIPSNSSYTMWLDTNSTSTSDVCPQLM</sequence>
<evidence type="ECO:0000256" key="7">
    <source>
        <dbReference type="ARBA" id="ARBA00022777"/>
    </source>
</evidence>
<evidence type="ECO:0000313" key="18">
    <source>
        <dbReference type="EMBL" id="KZV19522.1"/>
    </source>
</evidence>
<dbReference type="GO" id="GO:0030247">
    <property type="term" value="F:polysaccharide binding"/>
    <property type="evidence" value="ECO:0007669"/>
    <property type="project" value="InterPro"/>
</dbReference>
<protein>
    <submittedName>
        <fullName evidence="18">Kinase</fullName>
    </submittedName>
</protein>
<dbReference type="SUPFAM" id="SSF56112">
    <property type="entry name" value="Protein kinase-like (PK-like)"/>
    <property type="match status" value="1"/>
</dbReference>
<dbReference type="GO" id="GO:0005524">
    <property type="term" value="F:ATP binding"/>
    <property type="evidence" value="ECO:0007669"/>
    <property type="project" value="UniProtKB-KW"/>
</dbReference>
<feature type="chain" id="PRO_5016267829" evidence="16">
    <location>
        <begin position="19"/>
        <end position="709"/>
    </location>
</feature>
<dbReference type="EMBL" id="KV016685">
    <property type="protein sequence ID" value="KZV19522.1"/>
    <property type="molecule type" value="Genomic_DNA"/>
</dbReference>
<keyword evidence="8" id="KW-0067">ATP-binding</keyword>
<keyword evidence="3" id="KW-0808">Transferase</keyword>
<keyword evidence="4 15" id="KW-0812">Transmembrane</keyword>
<dbReference type="Proteomes" id="UP000250235">
    <property type="component" value="Unassembled WGS sequence"/>
</dbReference>
<dbReference type="FunFam" id="1.10.510.10:FF:000084">
    <property type="entry name" value="Wall-associated receptor kinase 2"/>
    <property type="match status" value="1"/>
</dbReference>
<evidence type="ECO:0000313" key="19">
    <source>
        <dbReference type="Proteomes" id="UP000250235"/>
    </source>
</evidence>
<evidence type="ECO:0000256" key="15">
    <source>
        <dbReference type="SAM" id="Phobius"/>
    </source>
</evidence>
<dbReference type="PROSITE" id="PS01187">
    <property type="entry name" value="EGF_CA"/>
    <property type="match status" value="1"/>
</dbReference>
<dbReference type="CDD" id="cd14066">
    <property type="entry name" value="STKc_IRAK"/>
    <property type="match status" value="1"/>
</dbReference>
<evidence type="ECO:0000256" key="13">
    <source>
        <dbReference type="ARBA" id="ARBA00047558"/>
    </source>
</evidence>
<evidence type="ECO:0000256" key="5">
    <source>
        <dbReference type="ARBA" id="ARBA00022729"/>
    </source>
</evidence>
<dbReference type="PANTHER" id="PTHR27005:SF515">
    <property type="entry name" value="WALL-ASSOCIATED RECEPTOR KINASE-LIKE 10-RELATED"/>
    <property type="match status" value="1"/>
</dbReference>
<evidence type="ECO:0000256" key="16">
    <source>
        <dbReference type="SAM" id="SignalP"/>
    </source>
</evidence>
<name>A0A2Z7AEN2_9LAMI</name>
<keyword evidence="10 15" id="KW-0472">Membrane</keyword>
<keyword evidence="11" id="KW-1015">Disulfide bond</keyword>
<dbReference type="Gene3D" id="1.10.510.10">
    <property type="entry name" value="Transferase(Phosphotransferase) domain 1"/>
    <property type="match status" value="1"/>
</dbReference>
<gene>
    <name evidence="18" type="ORF">F511_06384</name>
</gene>
<evidence type="ECO:0000256" key="4">
    <source>
        <dbReference type="ARBA" id="ARBA00022692"/>
    </source>
</evidence>
<dbReference type="Pfam" id="PF00069">
    <property type="entry name" value="Pkinase"/>
    <property type="match status" value="1"/>
</dbReference>
<keyword evidence="12" id="KW-0325">Glycoprotein</keyword>
<evidence type="ECO:0000256" key="2">
    <source>
        <dbReference type="ARBA" id="ARBA00022527"/>
    </source>
</evidence>
<dbReference type="Gene3D" id="2.10.25.10">
    <property type="entry name" value="Laminin"/>
    <property type="match status" value="1"/>
</dbReference>
<dbReference type="InterPro" id="IPR025287">
    <property type="entry name" value="WAK_GUB"/>
</dbReference>
<evidence type="ECO:0000256" key="12">
    <source>
        <dbReference type="ARBA" id="ARBA00023180"/>
    </source>
</evidence>
<keyword evidence="6" id="KW-0547">Nucleotide-binding</keyword>
<keyword evidence="7 18" id="KW-0418">Kinase</keyword>
<dbReference type="AlphaFoldDB" id="A0A2Z7AEN2"/>
<dbReference type="GO" id="GO:0005886">
    <property type="term" value="C:plasma membrane"/>
    <property type="evidence" value="ECO:0007669"/>
    <property type="project" value="TreeGrafter"/>
</dbReference>
<dbReference type="SMART" id="SM00220">
    <property type="entry name" value="S_TKc"/>
    <property type="match status" value="1"/>
</dbReference>
<dbReference type="InterPro" id="IPR045274">
    <property type="entry name" value="WAK-like"/>
</dbReference>
<evidence type="ECO:0000256" key="6">
    <source>
        <dbReference type="ARBA" id="ARBA00022741"/>
    </source>
</evidence>
<comment type="catalytic activity">
    <reaction evidence="13">
        <text>L-seryl-[protein] + ATP = O-phospho-L-seryl-[protein] + ADP + H(+)</text>
        <dbReference type="Rhea" id="RHEA:17989"/>
        <dbReference type="Rhea" id="RHEA-COMP:9863"/>
        <dbReference type="Rhea" id="RHEA-COMP:11604"/>
        <dbReference type="ChEBI" id="CHEBI:15378"/>
        <dbReference type="ChEBI" id="CHEBI:29999"/>
        <dbReference type="ChEBI" id="CHEBI:30616"/>
        <dbReference type="ChEBI" id="CHEBI:83421"/>
        <dbReference type="ChEBI" id="CHEBI:456216"/>
    </reaction>
</comment>